<accession>A0ABS4ZD90</accession>
<reference evidence="2 3" key="1">
    <citation type="submission" date="2021-03" db="EMBL/GenBank/DDBJ databases">
        <title>Sequencing the genomes of 1000 actinobacteria strains.</title>
        <authorList>
            <person name="Klenk H.-P."/>
        </authorList>
    </citation>
    <scope>NUCLEOTIDE SEQUENCE [LARGE SCALE GENOMIC DNA]</scope>
    <source>
        <strain evidence="2 3">DSM 12936</strain>
    </source>
</reference>
<dbReference type="RefSeq" id="WP_307804357.1">
    <property type="nucleotide sequence ID" value="NZ_BAAAMH010000001.1"/>
</dbReference>
<organism evidence="2 3">
    <name type="scientific">Microlunatus capsulatus</name>
    <dbReference type="NCBI Taxonomy" id="99117"/>
    <lineage>
        <taxon>Bacteria</taxon>
        <taxon>Bacillati</taxon>
        <taxon>Actinomycetota</taxon>
        <taxon>Actinomycetes</taxon>
        <taxon>Propionibacteriales</taxon>
        <taxon>Propionibacteriaceae</taxon>
        <taxon>Microlunatus</taxon>
    </lineage>
</organism>
<keyword evidence="3" id="KW-1185">Reference proteome</keyword>
<sequence>MDHERQLAPSPFPGDAGVADPATRRALAAAVGGADPAAYLRAVAVLCTDRLLVPVVATATRLGETVGGLASDKEAEMSVVMLQAADGRRALLGFTGLDALHAWQADARPVAVTLDKAAQTARAEGVAALLVDFAGPHPLVVDGEVLESLAAGRRLVETAPGEFGWLVEADGADPAAG</sequence>
<evidence type="ECO:0000313" key="3">
    <source>
        <dbReference type="Proteomes" id="UP000758168"/>
    </source>
</evidence>
<dbReference type="Proteomes" id="UP000758168">
    <property type="component" value="Unassembled WGS sequence"/>
</dbReference>
<dbReference type="EMBL" id="JAGIOB010000001">
    <property type="protein sequence ID" value="MBP2418715.1"/>
    <property type="molecule type" value="Genomic_DNA"/>
</dbReference>
<dbReference type="InterPro" id="IPR009839">
    <property type="entry name" value="SseB_N"/>
</dbReference>
<dbReference type="Pfam" id="PF07179">
    <property type="entry name" value="SseB"/>
    <property type="match status" value="1"/>
</dbReference>
<evidence type="ECO:0000259" key="1">
    <source>
        <dbReference type="Pfam" id="PF07179"/>
    </source>
</evidence>
<feature type="domain" description="SseB protein N-terminal" evidence="1">
    <location>
        <begin position="24"/>
        <end position="147"/>
    </location>
</feature>
<comment type="caution">
    <text evidence="2">The sequence shown here is derived from an EMBL/GenBank/DDBJ whole genome shotgun (WGS) entry which is preliminary data.</text>
</comment>
<evidence type="ECO:0000313" key="2">
    <source>
        <dbReference type="EMBL" id="MBP2418715.1"/>
    </source>
</evidence>
<protein>
    <recommendedName>
        <fullName evidence="1">SseB protein N-terminal domain-containing protein</fullName>
    </recommendedName>
</protein>
<proteinExistence type="predicted"/>
<gene>
    <name evidence="2" type="ORF">JOF54_003637</name>
</gene>
<name>A0ABS4ZD90_9ACTN</name>